<dbReference type="InterPro" id="IPR036388">
    <property type="entry name" value="WH-like_DNA-bd_sf"/>
</dbReference>
<dbReference type="CDD" id="cd06171">
    <property type="entry name" value="Sigma70_r4"/>
    <property type="match status" value="1"/>
</dbReference>
<dbReference type="InterPro" id="IPR039425">
    <property type="entry name" value="RNA_pol_sigma-70-like"/>
</dbReference>
<dbReference type="GO" id="GO:0003677">
    <property type="term" value="F:DNA binding"/>
    <property type="evidence" value="ECO:0007669"/>
    <property type="project" value="InterPro"/>
</dbReference>
<feature type="domain" description="RNA polymerase sigma factor 70 region 4 type 2" evidence="6">
    <location>
        <begin position="110"/>
        <end position="161"/>
    </location>
</feature>
<accession>A0A5Q0MDY8</accession>
<dbReference type="GO" id="GO:0016987">
    <property type="term" value="F:sigma factor activity"/>
    <property type="evidence" value="ECO:0007669"/>
    <property type="project" value="UniProtKB-KW"/>
</dbReference>
<dbReference type="InterPro" id="IPR014284">
    <property type="entry name" value="RNA_pol_sigma-70_dom"/>
</dbReference>
<dbReference type="Gene3D" id="1.10.10.10">
    <property type="entry name" value="Winged helix-like DNA-binding domain superfamily/Winged helix DNA-binding domain"/>
    <property type="match status" value="1"/>
</dbReference>
<proteinExistence type="inferred from homology"/>
<protein>
    <submittedName>
        <fullName evidence="7">Sigma-70 family RNA polymerase sigma factor</fullName>
    </submittedName>
</protein>
<dbReference type="AlphaFoldDB" id="A0A5Q0MDY8"/>
<keyword evidence="3" id="KW-0731">Sigma factor</keyword>
<evidence type="ECO:0000256" key="3">
    <source>
        <dbReference type="ARBA" id="ARBA00023082"/>
    </source>
</evidence>
<dbReference type="Pfam" id="PF08281">
    <property type="entry name" value="Sigma70_r4_2"/>
    <property type="match status" value="1"/>
</dbReference>
<reference evidence="7 8" key="1">
    <citation type="submission" date="2019-10" db="EMBL/GenBank/DDBJ databases">
        <title>Complete genome sequence of Variovorax paradoxus 5C-2.</title>
        <authorList>
            <person name="Gogoleva N.E."/>
            <person name="Balkin A.S."/>
        </authorList>
    </citation>
    <scope>NUCLEOTIDE SEQUENCE [LARGE SCALE GENOMIC DNA]</scope>
    <source>
        <strain evidence="7 8">5C-2</strain>
    </source>
</reference>
<name>A0A5Q0MDY8_VARPD</name>
<dbReference type="RefSeq" id="WP_153285321.1">
    <property type="nucleotide sequence ID" value="NZ_CP045644.1"/>
</dbReference>
<evidence type="ECO:0000256" key="1">
    <source>
        <dbReference type="ARBA" id="ARBA00010641"/>
    </source>
</evidence>
<evidence type="ECO:0000256" key="4">
    <source>
        <dbReference type="ARBA" id="ARBA00023163"/>
    </source>
</evidence>
<dbReference type="NCBIfam" id="TIGR02937">
    <property type="entry name" value="sigma70-ECF"/>
    <property type="match status" value="1"/>
</dbReference>
<feature type="domain" description="RNA polymerase sigma-70 region 2" evidence="5">
    <location>
        <begin position="13"/>
        <end position="78"/>
    </location>
</feature>
<evidence type="ECO:0000256" key="2">
    <source>
        <dbReference type="ARBA" id="ARBA00023015"/>
    </source>
</evidence>
<dbReference type="PANTHER" id="PTHR43133:SF63">
    <property type="entry name" value="RNA POLYMERASE SIGMA FACTOR FECI-RELATED"/>
    <property type="match status" value="1"/>
</dbReference>
<dbReference type="Pfam" id="PF04542">
    <property type="entry name" value="Sigma70_r2"/>
    <property type="match status" value="1"/>
</dbReference>
<dbReference type="InterPro" id="IPR013324">
    <property type="entry name" value="RNA_pol_sigma_r3/r4-like"/>
</dbReference>
<keyword evidence="2" id="KW-0805">Transcription regulation</keyword>
<evidence type="ECO:0000259" key="5">
    <source>
        <dbReference type="Pfam" id="PF04542"/>
    </source>
</evidence>
<dbReference type="InterPro" id="IPR007627">
    <property type="entry name" value="RNA_pol_sigma70_r2"/>
</dbReference>
<dbReference type="InterPro" id="IPR013249">
    <property type="entry name" value="RNA_pol_sigma70_r4_t2"/>
</dbReference>
<gene>
    <name evidence="7" type="ORF">GFK26_30920</name>
</gene>
<dbReference type="GO" id="GO:0006352">
    <property type="term" value="P:DNA-templated transcription initiation"/>
    <property type="evidence" value="ECO:0007669"/>
    <property type="project" value="InterPro"/>
</dbReference>
<organism evidence="7 8">
    <name type="scientific">Variovorax paradoxus</name>
    <dbReference type="NCBI Taxonomy" id="34073"/>
    <lineage>
        <taxon>Bacteria</taxon>
        <taxon>Pseudomonadati</taxon>
        <taxon>Pseudomonadota</taxon>
        <taxon>Betaproteobacteria</taxon>
        <taxon>Burkholderiales</taxon>
        <taxon>Comamonadaceae</taxon>
        <taxon>Variovorax</taxon>
    </lineage>
</organism>
<comment type="similarity">
    <text evidence="1">Belongs to the sigma-70 factor family. ECF subfamily.</text>
</comment>
<dbReference type="Proteomes" id="UP000326780">
    <property type="component" value="Chromosome"/>
</dbReference>
<dbReference type="InterPro" id="IPR013325">
    <property type="entry name" value="RNA_pol_sigma_r2"/>
</dbReference>
<evidence type="ECO:0000313" key="7">
    <source>
        <dbReference type="EMBL" id="QFZ86874.1"/>
    </source>
</evidence>
<dbReference type="PANTHER" id="PTHR43133">
    <property type="entry name" value="RNA POLYMERASE ECF-TYPE SIGMA FACTO"/>
    <property type="match status" value="1"/>
</dbReference>
<dbReference type="Gene3D" id="1.10.1740.10">
    <property type="match status" value="1"/>
</dbReference>
<evidence type="ECO:0000259" key="6">
    <source>
        <dbReference type="Pfam" id="PF08281"/>
    </source>
</evidence>
<dbReference type="EMBL" id="CP045644">
    <property type="protein sequence ID" value="QFZ86874.1"/>
    <property type="molecule type" value="Genomic_DNA"/>
</dbReference>
<dbReference type="SUPFAM" id="SSF88659">
    <property type="entry name" value="Sigma3 and sigma4 domains of RNA polymerase sigma factors"/>
    <property type="match status" value="1"/>
</dbReference>
<sequence length="170" mass="19425">MPSPAVVAPIDALYREHRDWLLGWMRRRLNDGHMAADLTQDTFVRVIVGGQAPVLQEPRAYLTTLAQRVLYNFWRRRELERAWVEALATQPQELAPSPETCALVREALETLDRWLDGLPSKAREAFLLRRLEGLAHGEIAQRMGVSISTVERYIKQAVVHLYTCPVQPDA</sequence>
<keyword evidence="4" id="KW-0804">Transcription</keyword>
<dbReference type="NCBIfam" id="NF009180">
    <property type="entry name" value="PRK12528.1"/>
    <property type="match status" value="1"/>
</dbReference>
<evidence type="ECO:0000313" key="8">
    <source>
        <dbReference type="Proteomes" id="UP000326780"/>
    </source>
</evidence>
<dbReference type="SUPFAM" id="SSF88946">
    <property type="entry name" value="Sigma2 domain of RNA polymerase sigma factors"/>
    <property type="match status" value="1"/>
</dbReference>